<evidence type="ECO:0000313" key="2">
    <source>
        <dbReference type="EMBL" id="MBE1513870.1"/>
    </source>
</evidence>
<dbReference type="EMBL" id="JADBEE010000001">
    <property type="protein sequence ID" value="MBE1513870.1"/>
    <property type="molecule type" value="Genomic_DNA"/>
</dbReference>
<keyword evidence="3" id="KW-1185">Reference proteome</keyword>
<organism evidence="2 3">
    <name type="scientific">Nesterenkonia halotolerans</name>
    <dbReference type="NCBI Taxonomy" id="225325"/>
    <lineage>
        <taxon>Bacteria</taxon>
        <taxon>Bacillati</taxon>
        <taxon>Actinomycetota</taxon>
        <taxon>Actinomycetes</taxon>
        <taxon>Micrococcales</taxon>
        <taxon>Micrococcaceae</taxon>
        <taxon>Nesterenkonia</taxon>
    </lineage>
</organism>
<reference evidence="2 3" key="1">
    <citation type="submission" date="2020-10" db="EMBL/GenBank/DDBJ databases">
        <title>Sequencing the genomes of 1000 actinobacteria strains.</title>
        <authorList>
            <person name="Klenk H.-P."/>
        </authorList>
    </citation>
    <scope>NUCLEOTIDE SEQUENCE [LARGE SCALE GENOMIC DNA]</scope>
    <source>
        <strain evidence="2 3">DSM 15474</strain>
    </source>
</reference>
<evidence type="ECO:0000259" key="1">
    <source>
        <dbReference type="Pfam" id="PF13472"/>
    </source>
</evidence>
<feature type="domain" description="SGNH hydrolase-type esterase" evidence="1">
    <location>
        <begin position="29"/>
        <end position="189"/>
    </location>
</feature>
<dbReference type="SUPFAM" id="SSF52266">
    <property type="entry name" value="SGNH hydrolase"/>
    <property type="match status" value="1"/>
</dbReference>
<name>A0ABR9J4F2_9MICC</name>
<dbReference type="Pfam" id="PF13472">
    <property type="entry name" value="Lipase_GDSL_2"/>
    <property type="match status" value="1"/>
</dbReference>
<dbReference type="InterPro" id="IPR013830">
    <property type="entry name" value="SGNH_hydro"/>
</dbReference>
<dbReference type="InterPro" id="IPR036514">
    <property type="entry name" value="SGNH_hydro_sf"/>
</dbReference>
<dbReference type="Gene3D" id="3.40.50.1110">
    <property type="entry name" value="SGNH hydrolase"/>
    <property type="match status" value="1"/>
</dbReference>
<sequence>MGALVVPIEREPESASQEAEVAEYGGVAVVGDSHTEMDSLNFAAGRIGDRSWVSTLLSEGYRFAGGWAVAGATSTLQAESFRGVRGADALIVLTGTNDLVQGVPFDLTASSLEAIVAKAPADRIIVLAIPPLDQEVMPTSSEFNRSLRDLAAGRGWEYFDGFDFLRDPDGGFVEGMTYDGIHLTPDAQERFGEAVAEYLGGETDS</sequence>
<dbReference type="Proteomes" id="UP000636579">
    <property type="component" value="Unassembled WGS sequence"/>
</dbReference>
<proteinExistence type="predicted"/>
<comment type="caution">
    <text evidence="2">The sequence shown here is derived from an EMBL/GenBank/DDBJ whole genome shotgun (WGS) entry which is preliminary data.</text>
</comment>
<evidence type="ECO:0000313" key="3">
    <source>
        <dbReference type="Proteomes" id="UP000636579"/>
    </source>
</evidence>
<dbReference type="RefSeq" id="WP_192590695.1">
    <property type="nucleotide sequence ID" value="NZ_JADBEE010000001.1"/>
</dbReference>
<accession>A0ABR9J4F2</accession>
<protein>
    <recommendedName>
        <fullName evidence="1">SGNH hydrolase-type esterase domain-containing protein</fullName>
    </recommendedName>
</protein>
<gene>
    <name evidence="2" type="ORF">H4W26_000625</name>
</gene>